<proteinExistence type="predicted"/>
<dbReference type="PANTHER" id="PTHR11439:SF524">
    <property type="entry name" value="RNA-DIRECTED DNA POLYMERASE, PROTEIN KINASE RLK-PELLE-DLSV FAMILY"/>
    <property type="match status" value="1"/>
</dbReference>
<evidence type="ECO:0000313" key="3">
    <source>
        <dbReference type="Proteomes" id="UP000467841"/>
    </source>
</evidence>
<protein>
    <recommendedName>
        <fullName evidence="4">Reverse transcriptase Ty1/copia-type domain-containing protein</fullName>
    </recommendedName>
</protein>
<name>A0A6D2HZW4_9BRAS</name>
<gene>
    <name evidence="2" type="ORF">MERR_LOCUS9029</name>
</gene>
<keyword evidence="3" id="KW-1185">Reference proteome</keyword>
<dbReference type="AlphaFoldDB" id="A0A6D2HZW4"/>
<dbReference type="Proteomes" id="UP000467841">
    <property type="component" value="Unassembled WGS sequence"/>
</dbReference>
<accession>A0A6D2HZW4</accession>
<reference evidence="2" key="1">
    <citation type="submission" date="2020-01" db="EMBL/GenBank/DDBJ databases">
        <authorList>
            <person name="Mishra B."/>
        </authorList>
    </citation>
    <scope>NUCLEOTIDE SEQUENCE [LARGE SCALE GENOMIC DNA]</scope>
</reference>
<feature type="region of interest" description="Disordered" evidence="1">
    <location>
        <begin position="177"/>
        <end position="230"/>
    </location>
</feature>
<dbReference type="PANTHER" id="PTHR11439">
    <property type="entry name" value="GAG-POL-RELATED RETROTRANSPOSON"/>
    <property type="match status" value="1"/>
</dbReference>
<organism evidence="2 3">
    <name type="scientific">Microthlaspi erraticum</name>
    <dbReference type="NCBI Taxonomy" id="1685480"/>
    <lineage>
        <taxon>Eukaryota</taxon>
        <taxon>Viridiplantae</taxon>
        <taxon>Streptophyta</taxon>
        <taxon>Embryophyta</taxon>
        <taxon>Tracheophyta</taxon>
        <taxon>Spermatophyta</taxon>
        <taxon>Magnoliopsida</taxon>
        <taxon>eudicotyledons</taxon>
        <taxon>Gunneridae</taxon>
        <taxon>Pentapetalae</taxon>
        <taxon>rosids</taxon>
        <taxon>malvids</taxon>
        <taxon>Brassicales</taxon>
        <taxon>Brassicaceae</taxon>
        <taxon>Coluteocarpeae</taxon>
        <taxon>Microthlaspi</taxon>
    </lineage>
</organism>
<dbReference type="EMBL" id="CACVBM020000654">
    <property type="protein sequence ID" value="CAA7021794.1"/>
    <property type="molecule type" value="Genomic_DNA"/>
</dbReference>
<evidence type="ECO:0000256" key="1">
    <source>
        <dbReference type="SAM" id="MobiDB-lite"/>
    </source>
</evidence>
<comment type="caution">
    <text evidence="2">The sequence shown here is derived from an EMBL/GenBank/DDBJ whole genome shotgun (WGS) entry which is preliminary data.</text>
</comment>
<sequence length="253" mass="28814">MDAPTMADFSLLKRILRYIKGTVDMGMHIGRNKELTLSAYYDSDYAGCKETRRSMTGLCILMGSNLVSWSAKDSRLSPSLQRRLTWILFILRDFGITPFEPTLLQCDNLSAVYLSANPALHNKSKHFDTYFHYIREQVALGLIETSHIPAKLQLADIFTKSLPRSAFEELRNKLGVGRRSTPSLQGDVSEAMKSVGQTSTRKEEEQSPRKPIKLLPQNKQTKEKKKKQKTFNAEKIGSIRWLCNKMLHLFTAV</sequence>
<dbReference type="CDD" id="cd09272">
    <property type="entry name" value="RNase_HI_RT_Ty1"/>
    <property type="match status" value="1"/>
</dbReference>
<evidence type="ECO:0000313" key="2">
    <source>
        <dbReference type="EMBL" id="CAA7021794.1"/>
    </source>
</evidence>
<evidence type="ECO:0008006" key="4">
    <source>
        <dbReference type="Google" id="ProtNLM"/>
    </source>
</evidence>
<dbReference type="OrthoDB" id="1192411at2759"/>